<sequence length="44" mass="4947">MKATKTIPALLSCHALKDLLRSSSQKISVLEADIGKQFENEFRQ</sequence>
<gene>
    <name evidence="1" type="ORF">OKA104_LOCUS55078</name>
</gene>
<organism evidence="1 2">
    <name type="scientific">Adineta steineri</name>
    <dbReference type="NCBI Taxonomy" id="433720"/>
    <lineage>
        <taxon>Eukaryota</taxon>
        <taxon>Metazoa</taxon>
        <taxon>Spiralia</taxon>
        <taxon>Gnathifera</taxon>
        <taxon>Rotifera</taxon>
        <taxon>Eurotatoria</taxon>
        <taxon>Bdelloidea</taxon>
        <taxon>Adinetida</taxon>
        <taxon>Adinetidae</taxon>
        <taxon>Adineta</taxon>
    </lineage>
</organism>
<dbReference type="EMBL" id="CAJOAY010038125">
    <property type="protein sequence ID" value="CAF4468095.1"/>
    <property type="molecule type" value="Genomic_DNA"/>
</dbReference>
<dbReference type="Proteomes" id="UP000663881">
    <property type="component" value="Unassembled WGS sequence"/>
</dbReference>
<name>A0A820TEM3_9BILA</name>
<evidence type="ECO:0000313" key="1">
    <source>
        <dbReference type="EMBL" id="CAF4468095.1"/>
    </source>
</evidence>
<protein>
    <submittedName>
        <fullName evidence="1">Uncharacterized protein</fullName>
    </submittedName>
</protein>
<comment type="caution">
    <text evidence="1">The sequence shown here is derived from an EMBL/GenBank/DDBJ whole genome shotgun (WGS) entry which is preliminary data.</text>
</comment>
<evidence type="ECO:0000313" key="2">
    <source>
        <dbReference type="Proteomes" id="UP000663881"/>
    </source>
</evidence>
<accession>A0A820TEM3</accession>
<proteinExistence type="predicted"/>
<reference evidence="1" key="1">
    <citation type="submission" date="2021-02" db="EMBL/GenBank/DDBJ databases">
        <authorList>
            <person name="Nowell W R."/>
        </authorList>
    </citation>
    <scope>NUCLEOTIDE SEQUENCE</scope>
</reference>
<dbReference type="AlphaFoldDB" id="A0A820TEM3"/>